<proteinExistence type="predicted"/>
<name>A0ABS4W661_9PSEU</name>
<keyword evidence="2" id="KW-1185">Reference proteome</keyword>
<reference evidence="1 2" key="1">
    <citation type="submission" date="2021-03" db="EMBL/GenBank/DDBJ databases">
        <title>Sequencing the genomes of 1000 actinobacteria strains.</title>
        <authorList>
            <person name="Klenk H.-P."/>
        </authorList>
    </citation>
    <scope>NUCLEOTIDE SEQUENCE [LARGE SCALE GENOMIC DNA]</scope>
    <source>
        <strain evidence="1 2">DSM 45256</strain>
    </source>
</reference>
<dbReference type="EMBL" id="JAGINU010000004">
    <property type="protein sequence ID" value="MBP2371698.1"/>
    <property type="molecule type" value="Genomic_DNA"/>
</dbReference>
<accession>A0ABS4W661</accession>
<dbReference type="RefSeq" id="WP_245353226.1">
    <property type="nucleotide sequence ID" value="NZ_JAGINU010000004.1"/>
</dbReference>
<protein>
    <submittedName>
        <fullName evidence="1">Uncharacterized protein</fullName>
    </submittedName>
</protein>
<evidence type="ECO:0000313" key="2">
    <source>
        <dbReference type="Proteomes" id="UP001519295"/>
    </source>
</evidence>
<sequence>MSTTDHHTRGEEPALGQFLPDRVTLHRCPCSITSAALQAADRHGRMVADPVWSEHQTVACRRCGRYGQLDPDDPDNGAVTVLGVAPLPAGCTECGAEHGEPCREPFCTGQDVLDGDPHAGYGPIPAAPQGRGGFTAGPYAAEALLAAVPSTTRIWRHWASQAIDPSIRAGNRAALRSAVQATRDARRLRRGLRRGPATIQTRADADDVDIDELLEFLGGRGGTLDQQQAVFALRVAQGWGDSMAAELLDAAAIWRVNGRAPF</sequence>
<evidence type="ECO:0000313" key="1">
    <source>
        <dbReference type="EMBL" id="MBP2371698.1"/>
    </source>
</evidence>
<comment type="caution">
    <text evidence="1">The sequence shown here is derived from an EMBL/GenBank/DDBJ whole genome shotgun (WGS) entry which is preliminary data.</text>
</comment>
<gene>
    <name evidence="1" type="ORF">JOF36_007471</name>
</gene>
<dbReference type="Proteomes" id="UP001519295">
    <property type="component" value="Unassembled WGS sequence"/>
</dbReference>
<organism evidence="1 2">
    <name type="scientific">Pseudonocardia parietis</name>
    <dbReference type="NCBI Taxonomy" id="570936"/>
    <lineage>
        <taxon>Bacteria</taxon>
        <taxon>Bacillati</taxon>
        <taxon>Actinomycetota</taxon>
        <taxon>Actinomycetes</taxon>
        <taxon>Pseudonocardiales</taxon>
        <taxon>Pseudonocardiaceae</taxon>
        <taxon>Pseudonocardia</taxon>
    </lineage>
</organism>